<organism evidence="1">
    <name type="scientific">Timema genevievae</name>
    <name type="common">Walking stick</name>
    <dbReference type="NCBI Taxonomy" id="629358"/>
    <lineage>
        <taxon>Eukaryota</taxon>
        <taxon>Metazoa</taxon>
        <taxon>Ecdysozoa</taxon>
        <taxon>Arthropoda</taxon>
        <taxon>Hexapoda</taxon>
        <taxon>Insecta</taxon>
        <taxon>Pterygota</taxon>
        <taxon>Neoptera</taxon>
        <taxon>Polyneoptera</taxon>
        <taxon>Phasmatodea</taxon>
        <taxon>Timematodea</taxon>
        <taxon>Timematoidea</taxon>
        <taxon>Timematidae</taxon>
        <taxon>Timema</taxon>
    </lineage>
</organism>
<reference evidence="1" key="1">
    <citation type="submission" date="2020-11" db="EMBL/GenBank/DDBJ databases">
        <authorList>
            <person name="Tran Van P."/>
        </authorList>
    </citation>
    <scope>NUCLEOTIDE SEQUENCE</scope>
</reference>
<evidence type="ECO:0000313" key="1">
    <source>
        <dbReference type="EMBL" id="CAD7597765.1"/>
    </source>
</evidence>
<gene>
    <name evidence="1" type="ORF">TGEB3V08_LOCUS6872</name>
</gene>
<accession>A0A7R9K135</accession>
<proteinExistence type="predicted"/>
<name>A0A7R9K135_TIMGE</name>
<protein>
    <submittedName>
        <fullName evidence="1">Uncharacterized protein</fullName>
    </submittedName>
</protein>
<dbReference type="AlphaFoldDB" id="A0A7R9K135"/>
<sequence length="116" mass="13201">MLLVKSSVDFDYYSREEFSVDEMISVSTLDCAMNRETPYIKSIKNARAPYSIAIYDYCTNQHPHGSSLPLRENVELIAIVDGRQPWTRNTTRLKYCGCESDSPSSYKTLISCIVCV</sequence>
<dbReference type="EMBL" id="OE841911">
    <property type="protein sequence ID" value="CAD7597765.1"/>
    <property type="molecule type" value="Genomic_DNA"/>
</dbReference>